<sequence>MPPAGDTVLSGWATIGGTRADCVLVVDQNNVVIGGGLIGLPGSAARTKTPAPEGMAWQAVAPAGTSIGGVIAVKAGALYRLQPQE</sequence>
<organism evidence="1 2">
    <name type="scientific">Amycolatopsis keratiniphila</name>
    <dbReference type="NCBI Taxonomy" id="129921"/>
    <lineage>
        <taxon>Bacteria</taxon>
        <taxon>Bacillati</taxon>
        <taxon>Actinomycetota</taxon>
        <taxon>Actinomycetes</taxon>
        <taxon>Pseudonocardiales</taxon>
        <taxon>Pseudonocardiaceae</taxon>
        <taxon>Amycolatopsis</taxon>
        <taxon>Amycolatopsis japonica group</taxon>
    </lineage>
</organism>
<reference evidence="1 2" key="1">
    <citation type="journal article" date="2013" name="BMC Genomics">
        <title>ContigScape: a Cytoscape plugin facilitating microbial genome gap closing.</title>
        <authorList>
            <person name="Tang B."/>
            <person name="Wang Q."/>
            <person name="Yang M."/>
            <person name="Xie F."/>
            <person name="Zhu Y."/>
            <person name="Zhuo Y."/>
            <person name="Wang S."/>
            <person name="Gao H."/>
            <person name="Ding X."/>
            <person name="Zhang L."/>
            <person name="Zhao G."/>
            <person name="Zheng H."/>
        </authorList>
    </citation>
    <scope>NUCLEOTIDE SEQUENCE [LARGE SCALE GENOMIC DNA]</scope>
    <source>
        <strain evidence="1 2">HCCB10007</strain>
    </source>
</reference>
<dbReference type="RefSeq" id="WP_016332557.1">
    <property type="nucleotide sequence ID" value="NC_021252.1"/>
</dbReference>
<dbReference type="KEGG" id="aoi:AORI_2174"/>
<dbReference type="Proteomes" id="UP000013968">
    <property type="component" value="Chromosome"/>
</dbReference>
<dbReference type="PATRIC" id="fig|1156913.3.peg.2225"/>
<protein>
    <submittedName>
        <fullName evidence="1">Uncharacterized protein</fullName>
    </submittedName>
</protein>
<name>R4T168_9PSEU</name>
<gene>
    <name evidence="1" type="ORF">AORI_2174</name>
</gene>
<dbReference type="AlphaFoldDB" id="R4T168"/>
<dbReference type="HOGENOM" id="CLU_2505501_0_0_11"/>
<proteinExistence type="predicted"/>
<evidence type="ECO:0000313" key="2">
    <source>
        <dbReference type="Proteomes" id="UP000013968"/>
    </source>
</evidence>
<evidence type="ECO:0000313" key="1">
    <source>
        <dbReference type="EMBL" id="AGM04762.1"/>
    </source>
</evidence>
<accession>R4T168</accession>
<dbReference type="EMBL" id="CP003410">
    <property type="protein sequence ID" value="AGM04762.1"/>
    <property type="molecule type" value="Genomic_DNA"/>
</dbReference>
<keyword evidence="2" id="KW-1185">Reference proteome</keyword>